<dbReference type="EMBL" id="SKFH01000066">
    <property type="protein sequence ID" value="TCZ64232.1"/>
    <property type="molecule type" value="Genomic_DNA"/>
</dbReference>
<evidence type="ECO:0000259" key="3">
    <source>
        <dbReference type="Pfam" id="PF11954"/>
    </source>
</evidence>
<feature type="signal peptide" evidence="1">
    <location>
        <begin position="1"/>
        <end position="18"/>
    </location>
</feature>
<accession>A0A4R4DQ93</accession>
<sequence>MKKIIPFLLTCCSFAASAQQPAFIRDSLESYIARGLQDWDLPGLSVVIVKDGQVVLAKGFGIRDVESRQPVDAHTLFMIASNTKLFTGTALALLDARGKINLNDPIRKYFPEYRLYEPAATQLVTIRDLLSHRIGTKTFQGDFTFWNTMLSRDEIMKRMRLLKPSQQFRQDYGYCNSCFLTAGQVIPRVTGYTWEDFVRDSIVRPLDMNETQLLSTGIEKQPNVATPYTSSFTGKLQRVPYDNWNNLAPAASIVSNVSDLSHWLLFQLDSGRWKGQRLLPFSVLQKTRDGNIVVGSRRSSAFPTHFRTYGLGVFATDYNGKQVYWHTGGAGGMVSNVCFVPEERLGIAILTNNDNQSFFEALRYQILDAYLNVPWVDRSQQFLPGFRKELAEQLQEIAAWKARVKGTKPPLPLTEYAGTYQNGLYGSIRIRTEGDNLVIRFLNHEDLEATLQYMDNGDWLMTYNNIEYGIFSIRFEELKGKVRSVTTKQNEYAEQDPYVFIKTKPNL</sequence>
<evidence type="ECO:0000313" key="4">
    <source>
        <dbReference type="EMBL" id="TCZ64232.1"/>
    </source>
</evidence>
<gene>
    <name evidence="4" type="ORF">E0486_18260</name>
</gene>
<dbReference type="Pfam" id="PF00144">
    <property type="entry name" value="Beta-lactamase"/>
    <property type="match status" value="1"/>
</dbReference>
<dbReference type="Gene3D" id="2.40.128.600">
    <property type="match status" value="1"/>
</dbReference>
<evidence type="ECO:0000313" key="5">
    <source>
        <dbReference type="Proteomes" id="UP000295164"/>
    </source>
</evidence>
<dbReference type="RefSeq" id="WP_131854458.1">
    <property type="nucleotide sequence ID" value="NZ_SKFH01000066.1"/>
</dbReference>
<dbReference type="Pfam" id="PF11954">
    <property type="entry name" value="DUF3471"/>
    <property type="match status" value="1"/>
</dbReference>
<dbReference type="InterPro" id="IPR021860">
    <property type="entry name" value="Peptidase_S12_Pab87-rel_C"/>
</dbReference>
<name>A0A4R4DQ93_9BACT</name>
<dbReference type="PANTHER" id="PTHR46825">
    <property type="entry name" value="D-ALANYL-D-ALANINE-CARBOXYPEPTIDASE/ENDOPEPTIDASE AMPH"/>
    <property type="match status" value="1"/>
</dbReference>
<dbReference type="SUPFAM" id="SSF56601">
    <property type="entry name" value="beta-lactamase/transpeptidase-like"/>
    <property type="match status" value="1"/>
</dbReference>
<dbReference type="Gene3D" id="3.40.710.10">
    <property type="entry name" value="DD-peptidase/beta-lactamase superfamily"/>
    <property type="match status" value="1"/>
</dbReference>
<dbReference type="GO" id="GO:0016787">
    <property type="term" value="F:hydrolase activity"/>
    <property type="evidence" value="ECO:0007669"/>
    <property type="project" value="UniProtKB-KW"/>
</dbReference>
<feature type="chain" id="PRO_5021028264" evidence="1">
    <location>
        <begin position="19"/>
        <end position="507"/>
    </location>
</feature>
<dbReference type="PANTHER" id="PTHR46825:SF15">
    <property type="entry name" value="BETA-LACTAMASE-RELATED DOMAIN-CONTAINING PROTEIN"/>
    <property type="match status" value="1"/>
</dbReference>
<dbReference type="AlphaFoldDB" id="A0A4R4DQ93"/>
<dbReference type="OrthoDB" id="1522765at2"/>
<protein>
    <submittedName>
        <fullName evidence="4">Serine hydrolase</fullName>
    </submittedName>
</protein>
<organism evidence="4 5">
    <name type="scientific">Flaviaesturariibacter aridisoli</name>
    <dbReference type="NCBI Taxonomy" id="2545761"/>
    <lineage>
        <taxon>Bacteria</taxon>
        <taxon>Pseudomonadati</taxon>
        <taxon>Bacteroidota</taxon>
        <taxon>Chitinophagia</taxon>
        <taxon>Chitinophagales</taxon>
        <taxon>Chitinophagaceae</taxon>
        <taxon>Flaviaestuariibacter</taxon>
    </lineage>
</organism>
<proteinExistence type="predicted"/>
<dbReference type="InterPro" id="IPR001466">
    <property type="entry name" value="Beta-lactam-related"/>
</dbReference>
<keyword evidence="5" id="KW-1185">Reference proteome</keyword>
<feature type="domain" description="Peptidase S12 Pab87-related C-terminal" evidence="3">
    <location>
        <begin position="403"/>
        <end position="492"/>
    </location>
</feature>
<evidence type="ECO:0000259" key="2">
    <source>
        <dbReference type="Pfam" id="PF00144"/>
    </source>
</evidence>
<dbReference type="InterPro" id="IPR012338">
    <property type="entry name" value="Beta-lactam/transpept-like"/>
</dbReference>
<feature type="domain" description="Beta-lactamase-related" evidence="2">
    <location>
        <begin position="29"/>
        <end position="369"/>
    </location>
</feature>
<keyword evidence="4" id="KW-0378">Hydrolase</keyword>
<reference evidence="4 5" key="1">
    <citation type="submission" date="2019-03" db="EMBL/GenBank/DDBJ databases">
        <authorList>
            <person name="Kim M.K.M."/>
        </authorList>
    </citation>
    <scope>NUCLEOTIDE SEQUENCE [LARGE SCALE GENOMIC DNA]</scope>
    <source>
        <strain evidence="4 5">17J68-15</strain>
    </source>
</reference>
<dbReference type="Proteomes" id="UP000295164">
    <property type="component" value="Unassembled WGS sequence"/>
</dbReference>
<keyword evidence="1" id="KW-0732">Signal</keyword>
<dbReference type="InterPro" id="IPR050491">
    <property type="entry name" value="AmpC-like"/>
</dbReference>
<comment type="caution">
    <text evidence="4">The sequence shown here is derived from an EMBL/GenBank/DDBJ whole genome shotgun (WGS) entry which is preliminary data.</text>
</comment>
<evidence type="ECO:0000256" key="1">
    <source>
        <dbReference type="SAM" id="SignalP"/>
    </source>
</evidence>